<dbReference type="EMBL" id="BGZK01001508">
    <property type="protein sequence ID" value="GBP81372.1"/>
    <property type="molecule type" value="Genomic_DNA"/>
</dbReference>
<name>A0A4C1Z2B8_EUMVA</name>
<sequence>MQVDININREPAKRPSESLQKRKFRQPRLFATYGLGFICLLGKKPKVSTSVFPSTLSATPGAMPAKAPPTTSSWCTVGKILYQDAPVTQKVKTSKAAKSLQPTKTVNSKATTAATIAIDEAEITETPILKTQQLPPLFIHVKGRWSKFENNVNPKALLF</sequence>
<evidence type="ECO:0000313" key="2">
    <source>
        <dbReference type="EMBL" id="GBP81372.1"/>
    </source>
</evidence>
<feature type="region of interest" description="Disordered" evidence="1">
    <location>
        <begin position="1"/>
        <end position="20"/>
    </location>
</feature>
<dbReference type="Proteomes" id="UP000299102">
    <property type="component" value="Unassembled WGS sequence"/>
</dbReference>
<dbReference type="AlphaFoldDB" id="A0A4C1Z2B8"/>
<evidence type="ECO:0000256" key="1">
    <source>
        <dbReference type="SAM" id="MobiDB-lite"/>
    </source>
</evidence>
<reference evidence="2 3" key="1">
    <citation type="journal article" date="2019" name="Commun. Biol.">
        <title>The bagworm genome reveals a unique fibroin gene that provides high tensile strength.</title>
        <authorList>
            <person name="Kono N."/>
            <person name="Nakamura H."/>
            <person name="Ohtoshi R."/>
            <person name="Tomita M."/>
            <person name="Numata K."/>
            <person name="Arakawa K."/>
        </authorList>
    </citation>
    <scope>NUCLEOTIDE SEQUENCE [LARGE SCALE GENOMIC DNA]</scope>
</reference>
<feature type="compositionally biased region" description="Basic and acidic residues" evidence="1">
    <location>
        <begin position="10"/>
        <end position="20"/>
    </location>
</feature>
<organism evidence="2 3">
    <name type="scientific">Eumeta variegata</name>
    <name type="common">Bagworm moth</name>
    <name type="synonym">Eumeta japonica</name>
    <dbReference type="NCBI Taxonomy" id="151549"/>
    <lineage>
        <taxon>Eukaryota</taxon>
        <taxon>Metazoa</taxon>
        <taxon>Ecdysozoa</taxon>
        <taxon>Arthropoda</taxon>
        <taxon>Hexapoda</taxon>
        <taxon>Insecta</taxon>
        <taxon>Pterygota</taxon>
        <taxon>Neoptera</taxon>
        <taxon>Endopterygota</taxon>
        <taxon>Lepidoptera</taxon>
        <taxon>Glossata</taxon>
        <taxon>Ditrysia</taxon>
        <taxon>Tineoidea</taxon>
        <taxon>Psychidae</taxon>
        <taxon>Oiketicinae</taxon>
        <taxon>Eumeta</taxon>
    </lineage>
</organism>
<proteinExistence type="predicted"/>
<comment type="caution">
    <text evidence="2">The sequence shown here is derived from an EMBL/GenBank/DDBJ whole genome shotgun (WGS) entry which is preliminary data.</text>
</comment>
<accession>A0A4C1Z2B8</accession>
<protein>
    <submittedName>
        <fullName evidence="2">Uncharacterized protein</fullName>
    </submittedName>
</protein>
<keyword evidence="3" id="KW-1185">Reference proteome</keyword>
<gene>
    <name evidence="2" type="ORF">EVAR_61770_1</name>
</gene>
<evidence type="ECO:0000313" key="3">
    <source>
        <dbReference type="Proteomes" id="UP000299102"/>
    </source>
</evidence>